<dbReference type="PANTHER" id="PTHR30537:SF1">
    <property type="entry name" value="HTH-TYPE TRANSCRIPTIONAL REGULATOR PGRR"/>
    <property type="match status" value="1"/>
</dbReference>
<proteinExistence type="inferred from homology"/>
<dbReference type="GO" id="GO:0003700">
    <property type="term" value="F:DNA-binding transcription factor activity"/>
    <property type="evidence" value="ECO:0007669"/>
    <property type="project" value="InterPro"/>
</dbReference>
<evidence type="ECO:0000256" key="1">
    <source>
        <dbReference type="ARBA" id="ARBA00009437"/>
    </source>
</evidence>
<dbReference type="InterPro" id="IPR036388">
    <property type="entry name" value="WH-like_DNA-bd_sf"/>
</dbReference>
<sequence>MPRENLNDLQAFVHVAREGSFTRAAAQLGVSQSALSHTLRALEQRLGVRLLTRTTRSVSTTEAGQRLLDTLSPRLAEIEEELLALAEYRDRPAGTIRISAAGHAAEHIVWPRLERVLQEYPDLKVELTVDYGLSDIVAQRHDIGIRLGDQVARDMIAVPISAPLQMCVVASPAYFRHHVIPMHPHELATHNCINLRLPTHGGLMPWEFARDGEEINVRVTGQWTFNNSALMLRAALADGGLAWLPSDLAGPAITQGRLQTVLEHWCPLFDGYHAYYPSRRQSSVALRIVIQALRGDTAPAT</sequence>
<feature type="domain" description="HTH lysR-type" evidence="5">
    <location>
        <begin position="4"/>
        <end position="61"/>
    </location>
</feature>
<dbReference type="GO" id="GO:0006351">
    <property type="term" value="P:DNA-templated transcription"/>
    <property type="evidence" value="ECO:0007669"/>
    <property type="project" value="TreeGrafter"/>
</dbReference>
<dbReference type="RefSeq" id="WP_182340879.1">
    <property type="nucleotide sequence ID" value="NZ_JACGXS010000011.1"/>
</dbReference>
<dbReference type="GO" id="GO:0043565">
    <property type="term" value="F:sequence-specific DNA binding"/>
    <property type="evidence" value="ECO:0007669"/>
    <property type="project" value="TreeGrafter"/>
</dbReference>
<dbReference type="PANTHER" id="PTHR30537">
    <property type="entry name" value="HTH-TYPE TRANSCRIPTIONAL REGULATOR"/>
    <property type="match status" value="1"/>
</dbReference>
<organism evidence="6 7">
    <name type="scientific">Stenotrophomonas tumulicola</name>
    <dbReference type="NCBI Taxonomy" id="1685415"/>
    <lineage>
        <taxon>Bacteria</taxon>
        <taxon>Pseudomonadati</taxon>
        <taxon>Pseudomonadota</taxon>
        <taxon>Gammaproteobacteria</taxon>
        <taxon>Lysobacterales</taxon>
        <taxon>Lysobacteraceae</taxon>
        <taxon>Stenotrophomonas</taxon>
    </lineage>
</organism>
<keyword evidence="7" id="KW-1185">Reference proteome</keyword>
<reference evidence="6 7" key="1">
    <citation type="submission" date="2020-08" db="EMBL/GenBank/DDBJ databases">
        <title>Stenotrophomonas tumulicola JCM 30961.</title>
        <authorList>
            <person name="Deng Y."/>
        </authorList>
    </citation>
    <scope>NUCLEOTIDE SEQUENCE [LARGE SCALE GENOMIC DNA]</scope>
    <source>
        <strain evidence="6 7">JCM 30961</strain>
    </source>
</reference>
<dbReference type="InterPro" id="IPR058163">
    <property type="entry name" value="LysR-type_TF_proteobact-type"/>
</dbReference>
<dbReference type="Proteomes" id="UP000547058">
    <property type="component" value="Unassembled WGS sequence"/>
</dbReference>
<dbReference type="InterPro" id="IPR005119">
    <property type="entry name" value="LysR_subst-bd"/>
</dbReference>
<keyword evidence="4" id="KW-0804">Transcription</keyword>
<dbReference type="PROSITE" id="PS50931">
    <property type="entry name" value="HTH_LYSR"/>
    <property type="match status" value="1"/>
</dbReference>
<dbReference type="Gene3D" id="1.10.10.10">
    <property type="entry name" value="Winged helix-like DNA-binding domain superfamily/Winged helix DNA-binding domain"/>
    <property type="match status" value="1"/>
</dbReference>
<dbReference type="Pfam" id="PF03466">
    <property type="entry name" value="LysR_substrate"/>
    <property type="match status" value="1"/>
</dbReference>
<protein>
    <submittedName>
        <fullName evidence="6">LysR family transcriptional regulator</fullName>
    </submittedName>
</protein>
<dbReference type="Gene3D" id="3.40.190.290">
    <property type="match status" value="1"/>
</dbReference>
<comment type="caution">
    <text evidence="6">The sequence shown here is derived from an EMBL/GenBank/DDBJ whole genome shotgun (WGS) entry which is preliminary data.</text>
</comment>
<accession>A0A7W3IIR8</accession>
<dbReference type="FunFam" id="3.40.190.290:FF:000012">
    <property type="entry name" value="Transcriptional regulator, LysR family"/>
    <property type="match status" value="1"/>
</dbReference>
<dbReference type="SUPFAM" id="SSF46785">
    <property type="entry name" value="Winged helix' DNA-binding domain"/>
    <property type="match status" value="1"/>
</dbReference>
<name>A0A7W3IIR8_9GAMM</name>
<keyword evidence="3" id="KW-0238">DNA-binding</keyword>
<evidence type="ECO:0000313" key="6">
    <source>
        <dbReference type="EMBL" id="MBA8683390.1"/>
    </source>
</evidence>
<evidence type="ECO:0000259" key="5">
    <source>
        <dbReference type="PROSITE" id="PS50931"/>
    </source>
</evidence>
<dbReference type="Pfam" id="PF00126">
    <property type="entry name" value="HTH_1"/>
    <property type="match status" value="1"/>
</dbReference>
<dbReference type="FunFam" id="1.10.10.10:FF:000001">
    <property type="entry name" value="LysR family transcriptional regulator"/>
    <property type="match status" value="1"/>
</dbReference>
<evidence type="ECO:0000256" key="2">
    <source>
        <dbReference type="ARBA" id="ARBA00023015"/>
    </source>
</evidence>
<dbReference type="CDD" id="cd08474">
    <property type="entry name" value="PBP2_CrgA_like_5"/>
    <property type="match status" value="1"/>
</dbReference>
<dbReference type="EMBL" id="JACGXS010000011">
    <property type="protein sequence ID" value="MBA8683390.1"/>
    <property type="molecule type" value="Genomic_DNA"/>
</dbReference>
<keyword evidence="2" id="KW-0805">Transcription regulation</keyword>
<dbReference type="InterPro" id="IPR000847">
    <property type="entry name" value="LysR_HTH_N"/>
</dbReference>
<comment type="similarity">
    <text evidence="1">Belongs to the LysR transcriptional regulatory family.</text>
</comment>
<dbReference type="AlphaFoldDB" id="A0A7W3IIR8"/>
<dbReference type="InterPro" id="IPR036390">
    <property type="entry name" value="WH_DNA-bd_sf"/>
</dbReference>
<dbReference type="PRINTS" id="PR00039">
    <property type="entry name" value="HTHLYSR"/>
</dbReference>
<evidence type="ECO:0000256" key="3">
    <source>
        <dbReference type="ARBA" id="ARBA00023125"/>
    </source>
</evidence>
<evidence type="ECO:0000256" key="4">
    <source>
        <dbReference type="ARBA" id="ARBA00023163"/>
    </source>
</evidence>
<gene>
    <name evidence="6" type="ORF">H4O11_16445</name>
</gene>
<dbReference type="SUPFAM" id="SSF53850">
    <property type="entry name" value="Periplasmic binding protein-like II"/>
    <property type="match status" value="1"/>
</dbReference>
<evidence type="ECO:0000313" key="7">
    <source>
        <dbReference type="Proteomes" id="UP000547058"/>
    </source>
</evidence>